<proteinExistence type="predicted"/>
<dbReference type="AlphaFoldDB" id="A0A9Q3D9Q2"/>
<gene>
    <name evidence="2" type="ORF">O181_038375</name>
</gene>
<dbReference type="InterPro" id="IPR013103">
    <property type="entry name" value="RVT_2"/>
</dbReference>
<accession>A0A9Q3D9Q2</accession>
<evidence type="ECO:0000313" key="3">
    <source>
        <dbReference type="Proteomes" id="UP000765509"/>
    </source>
</evidence>
<feature type="domain" description="Reverse transcriptase Ty1/copia-type" evidence="1">
    <location>
        <begin position="1"/>
        <end position="148"/>
    </location>
</feature>
<dbReference type="Pfam" id="PF07727">
    <property type="entry name" value="RVT_2"/>
    <property type="match status" value="1"/>
</dbReference>
<protein>
    <recommendedName>
        <fullName evidence="1">Reverse transcriptase Ty1/copia-type domain-containing protein</fullName>
    </recommendedName>
</protein>
<name>A0A9Q3D9Q2_9BASI</name>
<evidence type="ECO:0000259" key="1">
    <source>
        <dbReference type="Pfam" id="PF07727"/>
    </source>
</evidence>
<organism evidence="2 3">
    <name type="scientific">Austropuccinia psidii MF-1</name>
    <dbReference type="NCBI Taxonomy" id="1389203"/>
    <lineage>
        <taxon>Eukaryota</taxon>
        <taxon>Fungi</taxon>
        <taxon>Dikarya</taxon>
        <taxon>Basidiomycota</taxon>
        <taxon>Pucciniomycotina</taxon>
        <taxon>Pucciniomycetes</taxon>
        <taxon>Pucciniales</taxon>
        <taxon>Sphaerophragmiaceae</taxon>
        <taxon>Austropuccinia</taxon>
    </lineage>
</organism>
<dbReference type="EMBL" id="AVOT02014838">
    <property type="protein sequence ID" value="MBW0498660.1"/>
    <property type="molecule type" value="Genomic_DNA"/>
</dbReference>
<comment type="caution">
    <text evidence="2">The sequence shown here is derived from an EMBL/GenBank/DDBJ whole genome shotgun (WGS) entry which is preliminary data.</text>
</comment>
<dbReference type="OrthoDB" id="413361at2759"/>
<dbReference type="Proteomes" id="UP000765509">
    <property type="component" value="Unassembled WGS sequence"/>
</dbReference>
<reference evidence="2" key="1">
    <citation type="submission" date="2021-03" db="EMBL/GenBank/DDBJ databases">
        <title>Draft genome sequence of rust myrtle Austropuccinia psidii MF-1, a brazilian biotype.</title>
        <authorList>
            <person name="Quecine M.C."/>
            <person name="Pachon D.M.R."/>
            <person name="Bonatelli M.L."/>
            <person name="Correr F.H."/>
            <person name="Franceschini L.M."/>
            <person name="Leite T.F."/>
            <person name="Margarido G.R.A."/>
            <person name="Almeida C.A."/>
            <person name="Ferrarezi J.A."/>
            <person name="Labate C.A."/>
        </authorList>
    </citation>
    <scope>NUCLEOTIDE SEQUENCE</scope>
    <source>
        <strain evidence="2">MF-1</strain>
    </source>
</reference>
<evidence type="ECO:0000313" key="2">
    <source>
        <dbReference type="EMBL" id="MBW0498660.1"/>
    </source>
</evidence>
<keyword evidence="3" id="KW-1185">Reference proteome</keyword>
<sequence length="151" mass="17030">MDVRCAFLNGKPNTKLYIKCPTGYLGHPGSEGFWLNKSLYGLKQSPHCWNKALKETLGSVGLQPTNTDPCFFTSSSSIKPMWLCVHVDGLVFRGNWNQKFKTKIKKSFDMENIGPVKYALGIRITQNNTGIQLIQYKLIAQILGKFKIECP</sequence>